<evidence type="ECO:0000313" key="2">
    <source>
        <dbReference type="EMBL" id="MBV4357847.1"/>
    </source>
</evidence>
<evidence type="ECO:0000259" key="1">
    <source>
        <dbReference type="Pfam" id="PF00534"/>
    </source>
</evidence>
<name>A0A9E2SAR5_9BACT</name>
<comment type="caution">
    <text evidence="2">The sequence shown here is derived from an EMBL/GenBank/DDBJ whole genome shotgun (WGS) entry which is preliminary data.</text>
</comment>
<dbReference type="PANTHER" id="PTHR45947:SF3">
    <property type="entry name" value="SULFOQUINOVOSYL TRANSFERASE SQD2"/>
    <property type="match status" value="1"/>
</dbReference>
<dbReference type="PANTHER" id="PTHR45947">
    <property type="entry name" value="SULFOQUINOVOSYL TRANSFERASE SQD2"/>
    <property type="match status" value="1"/>
</dbReference>
<dbReference type="Proteomes" id="UP000812270">
    <property type="component" value="Unassembled WGS sequence"/>
</dbReference>
<feature type="domain" description="Glycosyl transferase family 1" evidence="1">
    <location>
        <begin position="206"/>
        <end position="371"/>
    </location>
</feature>
<dbReference type="InterPro" id="IPR050194">
    <property type="entry name" value="Glycosyltransferase_grp1"/>
</dbReference>
<dbReference type="AlphaFoldDB" id="A0A9E2SAR5"/>
<protein>
    <submittedName>
        <fullName evidence="2">Glycosyltransferase family 4 protein</fullName>
    </submittedName>
</protein>
<organism evidence="2 3">
    <name type="scientific">Pinibacter aurantiacus</name>
    <dbReference type="NCBI Taxonomy" id="2851599"/>
    <lineage>
        <taxon>Bacteria</taxon>
        <taxon>Pseudomonadati</taxon>
        <taxon>Bacteroidota</taxon>
        <taxon>Chitinophagia</taxon>
        <taxon>Chitinophagales</taxon>
        <taxon>Chitinophagaceae</taxon>
        <taxon>Pinibacter</taxon>
    </lineage>
</organism>
<dbReference type="RefSeq" id="WP_217791500.1">
    <property type="nucleotide sequence ID" value="NZ_JAHSPG010000008.1"/>
</dbReference>
<reference evidence="2" key="1">
    <citation type="submission" date="2021-06" db="EMBL/GenBank/DDBJ databases">
        <authorList>
            <person name="Huq M.A."/>
        </authorList>
    </citation>
    <scope>NUCLEOTIDE SEQUENCE</scope>
    <source>
        <strain evidence="2">MAH-26</strain>
    </source>
</reference>
<keyword evidence="3" id="KW-1185">Reference proteome</keyword>
<accession>A0A9E2SAR5</accession>
<gene>
    <name evidence="2" type="ORF">KTO63_11855</name>
</gene>
<sequence length="396" mass="45368">MRQQKRLLYFLSHPIQYISPLLTELAKESDLQVYYFSDASIRGGKDAGFGVQVKWDVPLLEGYKSTFLPNKSKKETLDNKFWELINPAVIKVLKRETGDVIVVHGWSYASVWMTILAGKWYGKKIWLRAENPYNQEIKKSKRTLFLKRIILKNILFKMIDKCLYIGKESKKFFEYYGVPEEKLLYTPYCVNNAFFQLKHEELKSNRDSIKTELNLPLDKKIILYSGKYIPKKNPLDLIKAYEKIGSSNVALVMVGEGELRKEMEAYIQQHNLSDIYLTGFINQSSIPKYYEIADVFVMCSGMEETWGLSVNEAMNFAKPVVVSDTCGCSADLVKNGENGFVFREKNIDDLAACINKLISDEAFCISAGNKSKEIIMDYSNSAIVRNLVEGLNNSVQ</sequence>
<dbReference type="InterPro" id="IPR001296">
    <property type="entry name" value="Glyco_trans_1"/>
</dbReference>
<evidence type="ECO:0000313" key="3">
    <source>
        <dbReference type="Proteomes" id="UP000812270"/>
    </source>
</evidence>
<dbReference type="CDD" id="cd03801">
    <property type="entry name" value="GT4_PimA-like"/>
    <property type="match status" value="1"/>
</dbReference>
<proteinExistence type="predicted"/>
<dbReference type="EMBL" id="JAHSPG010000008">
    <property type="protein sequence ID" value="MBV4357847.1"/>
    <property type="molecule type" value="Genomic_DNA"/>
</dbReference>
<dbReference type="Pfam" id="PF00534">
    <property type="entry name" value="Glycos_transf_1"/>
    <property type="match status" value="1"/>
</dbReference>
<dbReference type="GO" id="GO:0016757">
    <property type="term" value="F:glycosyltransferase activity"/>
    <property type="evidence" value="ECO:0007669"/>
    <property type="project" value="InterPro"/>
</dbReference>